<dbReference type="Pfam" id="PF06271">
    <property type="entry name" value="RDD"/>
    <property type="match status" value="1"/>
</dbReference>
<accession>A0A6M8SNG4</accession>
<keyword evidence="5 6" id="KW-0472">Membrane</keyword>
<feature type="transmembrane region" description="Helical" evidence="6">
    <location>
        <begin position="52"/>
        <end position="74"/>
    </location>
</feature>
<dbReference type="InterPro" id="IPR051791">
    <property type="entry name" value="Pra-immunoreactive"/>
</dbReference>
<evidence type="ECO:0000256" key="2">
    <source>
        <dbReference type="ARBA" id="ARBA00022475"/>
    </source>
</evidence>
<keyword evidence="9" id="KW-1185">Reference proteome</keyword>
<comment type="subcellular location">
    <subcellularLocation>
        <location evidence="1">Cell membrane</location>
        <topology evidence="1">Multi-pass membrane protein</topology>
    </subcellularLocation>
</comment>
<dbReference type="InterPro" id="IPR010432">
    <property type="entry name" value="RDD"/>
</dbReference>
<gene>
    <name evidence="8" type="ORF">HQN60_08375</name>
</gene>
<evidence type="ECO:0000256" key="1">
    <source>
        <dbReference type="ARBA" id="ARBA00004651"/>
    </source>
</evidence>
<reference evidence="8 9" key="1">
    <citation type="submission" date="2020-05" db="EMBL/GenBank/DDBJ databases">
        <title>Complete genome sequence of Deefgea sp. D17.</title>
        <authorList>
            <person name="Bae J.-W."/>
            <person name="Han J.E."/>
        </authorList>
    </citation>
    <scope>NUCLEOTIDE SEQUENCE [LARGE SCALE GENOMIC DNA]</scope>
    <source>
        <strain evidence="8 9">D17</strain>
    </source>
</reference>
<dbReference type="EMBL" id="CP054143">
    <property type="protein sequence ID" value="QKJ66715.1"/>
    <property type="molecule type" value="Genomic_DNA"/>
</dbReference>
<sequence length="185" mass="21167">MLISAGLTRRFVSFLYEILLLTALLLIAEGLFQGGFQLFSGHAVTELSAYPWLNALNFAWLTLVSLLYFGWCWIRGGQTLAMKTWRCRLLMQDGANLTPKAVLIRFVVASACYLPLLPIYLLARKQPEYQMGLYIACGLFVLPFIWALFDRDKQFIYDRFANTRTVFFPKEVPSKYAKPSQDEAA</sequence>
<feature type="transmembrane region" description="Helical" evidence="6">
    <location>
        <begin position="129"/>
        <end position="149"/>
    </location>
</feature>
<dbReference type="AlphaFoldDB" id="A0A6M8SNG4"/>
<evidence type="ECO:0000256" key="3">
    <source>
        <dbReference type="ARBA" id="ARBA00022692"/>
    </source>
</evidence>
<dbReference type="PANTHER" id="PTHR36115:SF10">
    <property type="entry name" value="RDD DOMAIN-CONTAINING PROTEIN"/>
    <property type="match status" value="1"/>
</dbReference>
<evidence type="ECO:0000256" key="5">
    <source>
        <dbReference type="ARBA" id="ARBA00023136"/>
    </source>
</evidence>
<dbReference type="GO" id="GO:0005886">
    <property type="term" value="C:plasma membrane"/>
    <property type="evidence" value="ECO:0007669"/>
    <property type="project" value="UniProtKB-SubCell"/>
</dbReference>
<dbReference type="PANTHER" id="PTHR36115">
    <property type="entry name" value="PROLINE-RICH ANTIGEN HOMOLOG-RELATED"/>
    <property type="match status" value="1"/>
</dbReference>
<evidence type="ECO:0000313" key="8">
    <source>
        <dbReference type="EMBL" id="QKJ66715.1"/>
    </source>
</evidence>
<dbReference type="Proteomes" id="UP000504844">
    <property type="component" value="Chromosome"/>
</dbReference>
<keyword evidence="4 6" id="KW-1133">Transmembrane helix</keyword>
<name>A0A6M8SNG4_9NEIS</name>
<keyword evidence="2" id="KW-1003">Cell membrane</keyword>
<dbReference type="RefSeq" id="WP_173533219.1">
    <property type="nucleotide sequence ID" value="NZ_CP054143.1"/>
</dbReference>
<evidence type="ECO:0000313" key="9">
    <source>
        <dbReference type="Proteomes" id="UP000504844"/>
    </source>
</evidence>
<feature type="domain" description="RDD" evidence="7">
    <location>
        <begin position="5"/>
        <end position="162"/>
    </location>
</feature>
<organism evidence="8 9">
    <name type="scientific">Deefgea piscis</name>
    <dbReference type="NCBI Taxonomy" id="2739061"/>
    <lineage>
        <taxon>Bacteria</taxon>
        <taxon>Pseudomonadati</taxon>
        <taxon>Pseudomonadota</taxon>
        <taxon>Betaproteobacteria</taxon>
        <taxon>Neisseriales</taxon>
        <taxon>Chitinibacteraceae</taxon>
        <taxon>Deefgea</taxon>
    </lineage>
</organism>
<evidence type="ECO:0000256" key="4">
    <source>
        <dbReference type="ARBA" id="ARBA00022989"/>
    </source>
</evidence>
<evidence type="ECO:0000256" key="6">
    <source>
        <dbReference type="SAM" id="Phobius"/>
    </source>
</evidence>
<keyword evidence="3 6" id="KW-0812">Transmembrane</keyword>
<feature type="transmembrane region" description="Helical" evidence="6">
    <location>
        <begin position="102"/>
        <end position="123"/>
    </location>
</feature>
<dbReference type="KEGG" id="dee:HQN60_08375"/>
<evidence type="ECO:0000259" key="7">
    <source>
        <dbReference type="Pfam" id="PF06271"/>
    </source>
</evidence>
<proteinExistence type="predicted"/>
<protein>
    <submittedName>
        <fullName evidence="8">RDD family protein</fullName>
    </submittedName>
</protein>
<feature type="transmembrane region" description="Helical" evidence="6">
    <location>
        <begin position="12"/>
        <end position="32"/>
    </location>
</feature>